<dbReference type="EMBL" id="MT141454">
    <property type="protein sequence ID" value="QJA61826.1"/>
    <property type="molecule type" value="Genomic_DNA"/>
</dbReference>
<sequence length="83" mass="9454">MRDWLKVRRIDATPHAAQVVKAKAARNCPDEKLIREAMREQFLSARRSSTLAQVRIVIAEQASGPDPAPRKRHSLDKLLKQVQ</sequence>
<protein>
    <submittedName>
        <fullName evidence="3">Uncharacterized protein</fullName>
    </submittedName>
</protein>
<dbReference type="EMBL" id="MT142443">
    <property type="protein sequence ID" value="QJA80972.1"/>
    <property type="molecule type" value="Genomic_DNA"/>
</dbReference>
<accession>A0A6M3KGG0</accession>
<reference evidence="3" key="1">
    <citation type="submission" date="2020-03" db="EMBL/GenBank/DDBJ databases">
        <title>The deep terrestrial virosphere.</title>
        <authorList>
            <person name="Holmfeldt K."/>
            <person name="Nilsson E."/>
            <person name="Simone D."/>
            <person name="Lopez-Fernandez M."/>
            <person name="Wu X."/>
            <person name="de Brujin I."/>
            <person name="Lundin D."/>
            <person name="Andersson A."/>
            <person name="Bertilsson S."/>
            <person name="Dopson M."/>
        </authorList>
    </citation>
    <scope>NUCLEOTIDE SEQUENCE</scope>
    <source>
        <strain evidence="3">MM415A00613</strain>
        <strain evidence="2">MM415B00887</strain>
    </source>
</reference>
<evidence type="ECO:0000313" key="3">
    <source>
        <dbReference type="EMBL" id="QJA80972.1"/>
    </source>
</evidence>
<proteinExistence type="predicted"/>
<feature type="region of interest" description="Disordered" evidence="1">
    <location>
        <begin position="62"/>
        <end position="83"/>
    </location>
</feature>
<evidence type="ECO:0000313" key="2">
    <source>
        <dbReference type="EMBL" id="QJA61826.1"/>
    </source>
</evidence>
<organism evidence="3">
    <name type="scientific">viral metagenome</name>
    <dbReference type="NCBI Taxonomy" id="1070528"/>
    <lineage>
        <taxon>unclassified sequences</taxon>
        <taxon>metagenomes</taxon>
        <taxon>organismal metagenomes</taxon>
    </lineage>
</organism>
<dbReference type="AlphaFoldDB" id="A0A6M3KGG0"/>
<gene>
    <name evidence="3" type="ORF">MM415A00613_0019</name>
    <name evidence="2" type="ORF">MM415B00887_0015</name>
</gene>
<name>A0A6M3KGG0_9ZZZZ</name>
<evidence type="ECO:0000256" key="1">
    <source>
        <dbReference type="SAM" id="MobiDB-lite"/>
    </source>
</evidence>